<sequence length="300" mass="33998">MAYDFKIRSTVTEKGKTAYYAKLSGSGENEFFVGYKTYYKEQDAYGLYNSAQKTDLRYKGADYEAQFGFWAMFIEPTALAESGASFICLNTYDRAYFTFGFMQFAAHVPNGDFVIFLRSLLALANAADYFPRLKLIDGRIFYLADNGAKTQLESDTSTQPLMKYLNPGLSEVEQQELICSARMIHWATNDSAHRKIQVEESIGLYKSNMVKYHKRLGLDGYPAKVCFMVCDILHQGRARYDRIASALDTKGNYEKAYLNLCSIGEVNYADRIATLKKSIKNLEGNGVFNKTYHAATNSFI</sequence>
<protein>
    <submittedName>
        <fullName evidence="1">Uncharacterized protein</fullName>
    </submittedName>
</protein>
<dbReference type="OrthoDB" id="3078754at2"/>
<name>A0A2P8CX48_9BACT</name>
<comment type="caution">
    <text evidence="1">The sequence shown here is derived from an EMBL/GenBank/DDBJ whole genome shotgun (WGS) entry which is preliminary data.</text>
</comment>
<proteinExistence type="predicted"/>
<accession>A0A2P8CX48</accession>
<evidence type="ECO:0000313" key="1">
    <source>
        <dbReference type="EMBL" id="PSK89552.1"/>
    </source>
</evidence>
<dbReference type="AlphaFoldDB" id="A0A2P8CX48"/>
<keyword evidence="2" id="KW-1185">Reference proteome</keyword>
<evidence type="ECO:0000313" key="2">
    <source>
        <dbReference type="Proteomes" id="UP000240572"/>
    </source>
</evidence>
<dbReference type="RefSeq" id="WP_106524797.1">
    <property type="nucleotide sequence ID" value="NZ_PYGD01000011.1"/>
</dbReference>
<dbReference type="Proteomes" id="UP000240572">
    <property type="component" value="Unassembled WGS sequence"/>
</dbReference>
<dbReference type="EMBL" id="PYGD01000011">
    <property type="protein sequence ID" value="PSK89552.1"/>
    <property type="molecule type" value="Genomic_DNA"/>
</dbReference>
<gene>
    <name evidence="1" type="ORF">B0I18_111108</name>
</gene>
<organism evidence="1 2">
    <name type="scientific">Taibaiella chishuiensis</name>
    <dbReference type="NCBI Taxonomy" id="1434707"/>
    <lineage>
        <taxon>Bacteria</taxon>
        <taxon>Pseudomonadati</taxon>
        <taxon>Bacteroidota</taxon>
        <taxon>Chitinophagia</taxon>
        <taxon>Chitinophagales</taxon>
        <taxon>Chitinophagaceae</taxon>
        <taxon>Taibaiella</taxon>
    </lineage>
</organism>
<reference evidence="1 2" key="1">
    <citation type="submission" date="2018-03" db="EMBL/GenBank/DDBJ databases">
        <title>Genomic Encyclopedia of Type Strains, Phase III (KMG-III): the genomes of soil and plant-associated and newly described type strains.</title>
        <authorList>
            <person name="Whitman W."/>
        </authorList>
    </citation>
    <scope>NUCLEOTIDE SEQUENCE [LARGE SCALE GENOMIC DNA]</scope>
    <source>
        <strain evidence="1 2">CGMCC 1.12700</strain>
    </source>
</reference>